<name>A0A011QMD9_ACCRE</name>
<dbReference type="EMBL" id="JEMY01000008">
    <property type="protein sequence ID" value="EXI90210.1"/>
    <property type="molecule type" value="Genomic_DNA"/>
</dbReference>
<dbReference type="AlphaFoldDB" id="A0A011QMD9"/>
<feature type="region of interest" description="Disordered" evidence="1">
    <location>
        <begin position="193"/>
        <end position="212"/>
    </location>
</feature>
<accession>A0A011QMD9</accession>
<evidence type="ECO:0000256" key="1">
    <source>
        <dbReference type="SAM" id="MobiDB-lite"/>
    </source>
</evidence>
<protein>
    <submittedName>
        <fullName evidence="2">Uncharacterized protein</fullName>
    </submittedName>
</protein>
<proteinExistence type="predicted"/>
<dbReference type="Proteomes" id="UP000022141">
    <property type="component" value="Unassembled WGS sequence"/>
</dbReference>
<evidence type="ECO:0000313" key="3">
    <source>
        <dbReference type="Proteomes" id="UP000022141"/>
    </source>
</evidence>
<reference evidence="2" key="1">
    <citation type="submission" date="2014-02" db="EMBL/GenBank/DDBJ databases">
        <title>Expanding our view of genomic diversity in Candidatus Accumulibacter clades.</title>
        <authorList>
            <person name="Skennerton C.T."/>
            <person name="Barr J.J."/>
            <person name="Slater F.R."/>
            <person name="Bond P.L."/>
            <person name="Tyson G.W."/>
        </authorList>
    </citation>
    <scope>NUCLEOTIDE SEQUENCE [LARGE SCALE GENOMIC DNA]</scope>
</reference>
<sequence>MKVAFKADSPALLKIAEIGEFLAETNDLLRRNLVFSVLAAVRDGEIPLRNKAGLKVSSDALRDTKRKARLVAKQKAESRARKACLLDFRLADLRDEKRRYLASEGPVLSIAHGIRIPEYDKKIVDLTREKQLLVEWEREQRDLDKAIQLNNFNRRRYVCLSDLAGWLRDDQGFDVTIGSPDRAANLLARALAEPAQQTADQQKQLDDTPSGTLEKVAPDTTGMVAWQAVTLNNWSKIEEAHGKRPAAKNVMNWLEKFGPRDTIPKEQPNFRSLQWIDNSGNMKSVTTRRIGNTLSEWRKDGIVPT</sequence>
<dbReference type="STRING" id="1454004.AW11_00913"/>
<evidence type="ECO:0000313" key="2">
    <source>
        <dbReference type="EMBL" id="EXI90210.1"/>
    </source>
</evidence>
<comment type="caution">
    <text evidence="2">The sequence shown here is derived from an EMBL/GenBank/DDBJ whole genome shotgun (WGS) entry which is preliminary data.</text>
</comment>
<organism evidence="2 3">
    <name type="scientific">Accumulibacter regalis</name>
    <dbReference type="NCBI Taxonomy" id="522306"/>
    <lineage>
        <taxon>Bacteria</taxon>
        <taxon>Pseudomonadati</taxon>
        <taxon>Pseudomonadota</taxon>
        <taxon>Betaproteobacteria</taxon>
        <taxon>Candidatus Accumulibacter</taxon>
    </lineage>
</organism>
<gene>
    <name evidence="2" type="ORF">AW11_00913</name>
</gene>
<feature type="compositionally biased region" description="Polar residues" evidence="1">
    <location>
        <begin position="195"/>
        <end position="211"/>
    </location>
</feature>
<keyword evidence="3" id="KW-1185">Reference proteome</keyword>